<protein>
    <submittedName>
        <fullName evidence="1">Uncharacterized protein</fullName>
    </submittedName>
</protein>
<keyword evidence="5" id="KW-1185">Reference proteome</keyword>
<dbReference type="EMBL" id="CP119067">
    <property type="protein sequence ID" value="WEL38744.1"/>
    <property type="molecule type" value="Genomic_DNA"/>
</dbReference>
<evidence type="ECO:0000313" key="4">
    <source>
        <dbReference type="EMBL" id="WEL39385.1"/>
    </source>
</evidence>
<dbReference type="EMBL" id="CP119065">
    <property type="protein sequence ID" value="WEL38340.1"/>
    <property type="molecule type" value="Genomic_DNA"/>
</dbReference>
<dbReference type="Proteomes" id="UP001217963">
    <property type="component" value="Chromosome V"/>
</dbReference>
<organism evidence="1 5">
    <name type="scientific">Encephalitozoon hellem</name>
    <name type="common">Microsporidian parasite</name>
    <dbReference type="NCBI Taxonomy" id="27973"/>
    <lineage>
        <taxon>Eukaryota</taxon>
        <taxon>Fungi</taxon>
        <taxon>Fungi incertae sedis</taxon>
        <taxon>Microsporidia</taxon>
        <taxon>Unikaryonidae</taxon>
        <taxon>Encephalitozoon</taxon>
    </lineage>
</organism>
<proteinExistence type="predicted"/>
<evidence type="ECO:0000313" key="3">
    <source>
        <dbReference type="EMBL" id="WEL38744.1"/>
    </source>
</evidence>
<sequence>MLLLLFFSKSQHSIQHTNHNLINLHNPHQTISHSLTKQNIHQSQPSYIQIIAIHIQNPSIIIITSHSHNPIPQSQNHIAQKLKITLHTTLTHHTNLHTCPHKSLILLKNSENPEYSTFIQCLVNVLGKDKLIKDERNSDNPHKSIILHLSVILSNSPLLLIINSI</sequence>
<dbReference type="Proteomes" id="UP001217963">
    <property type="component" value="Chromosome IV"/>
</dbReference>
<evidence type="ECO:0000313" key="1">
    <source>
        <dbReference type="EMBL" id="WEL38340.1"/>
    </source>
</evidence>
<gene>
    <name evidence="1" type="ORF">PFJ87_04g00090</name>
    <name evidence="2" type="ORF">PFJ87_05g00110</name>
    <name evidence="3" type="ORF">PFJ87_06g00090</name>
    <name evidence="4" type="ORF">PFJ87_09g00120</name>
</gene>
<accession>A0ABY8CHK0</accession>
<reference evidence="1 5" key="1">
    <citation type="submission" date="2023-02" db="EMBL/GenBank/DDBJ databases">
        <title>Encephalitozoon hellem ATCC 50451 complete genome.</title>
        <authorList>
            <person name="Mascarenhas dos Santos A.C."/>
            <person name="Julian A.T."/>
            <person name="Pombert J.-F."/>
        </authorList>
    </citation>
    <scope>NUCLEOTIDE SEQUENCE [LARGE SCALE GENOMIC DNA]</scope>
    <source>
        <strain evidence="1 5">ATCC 50451</strain>
    </source>
</reference>
<evidence type="ECO:0000313" key="2">
    <source>
        <dbReference type="EMBL" id="WEL38543.1"/>
    </source>
</evidence>
<evidence type="ECO:0000313" key="5">
    <source>
        <dbReference type="Proteomes" id="UP001217963"/>
    </source>
</evidence>
<dbReference type="EMBL" id="CP119070">
    <property type="protein sequence ID" value="WEL39385.1"/>
    <property type="molecule type" value="Genomic_DNA"/>
</dbReference>
<dbReference type="Proteomes" id="UP001217963">
    <property type="component" value="Chromosome IX"/>
</dbReference>
<name>A0ABY8CHK0_ENCHE</name>
<dbReference type="Proteomes" id="UP001217963">
    <property type="component" value="Chromosome VI"/>
</dbReference>
<dbReference type="EMBL" id="CP119066">
    <property type="protein sequence ID" value="WEL38543.1"/>
    <property type="molecule type" value="Genomic_DNA"/>
</dbReference>